<feature type="non-terminal residue" evidence="3">
    <location>
        <position position="1"/>
    </location>
</feature>
<feature type="transmembrane region" description="Helical" evidence="2">
    <location>
        <begin position="137"/>
        <end position="156"/>
    </location>
</feature>
<reference evidence="3" key="1">
    <citation type="journal article" date="2012" name="Mol. Plant Microbe Interact.">
        <title>A highly conserved effector in Fusarium oxysporum is required for full virulence on Arabidopsis.</title>
        <authorList>
            <person name="Thatcher L.F."/>
            <person name="Gardiner D.M."/>
            <person name="Kazan K."/>
            <person name="Manners J."/>
        </authorList>
    </citation>
    <scope>NUCLEOTIDE SEQUENCE [LARGE SCALE GENOMIC DNA]</scope>
    <source>
        <strain evidence="3">Fo5176</strain>
    </source>
</reference>
<feature type="compositionally biased region" description="Acidic residues" evidence="1">
    <location>
        <begin position="205"/>
        <end position="228"/>
    </location>
</feature>
<comment type="caution">
    <text evidence="3">The sequence shown here is derived from an EMBL/GenBank/DDBJ whole genome shotgun (WGS) entry which is preliminary data.</text>
</comment>
<dbReference type="AlphaFoldDB" id="F9FAD2"/>
<proteinExistence type="predicted"/>
<accession>F9FAD2</accession>
<feature type="region of interest" description="Disordered" evidence="1">
    <location>
        <begin position="1"/>
        <end position="28"/>
    </location>
</feature>
<organism evidence="3">
    <name type="scientific">Fusarium oxysporum (strain Fo5176)</name>
    <name type="common">Fusarium vascular wilt</name>
    <dbReference type="NCBI Taxonomy" id="660025"/>
    <lineage>
        <taxon>Eukaryota</taxon>
        <taxon>Fungi</taxon>
        <taxon>Dikarya</taxon>
        <taxon>Ascomycota</taxon>
        <taxon>Pezizomycotina</taxon>
        <taxon>Sordariomycetes</taxon>
        <taxon>Hypocreomycetidae</taxon>
        <taxon>Hypocreales</taxon>
        <taxon>Nectriaceae</taxon>
        <taxon>Fusarium</taxon>
        <taxon>Fusarium oxysporum species complex</taxon>
    </lineage>
</organism>
<gene>
    <name evidence="3" type="ORF">FOXB_03358</name>
</gene>
<dbReference type="EMBL" id="AFQF01001157">
    <property type="protein sequence ID" value="EGU86125.1"/>
    <property type="molecule type" value="Genomic_DNA"/>
</dbReference>
<evidence type="ECO:0000256" key="1">
    <source>
        <dbReference type="SAM" id="MobiDB-lite"/>
    </source>
</evidence>
<name>F9FAD2_FUSOF</name>
<keyword evidence="2" id="KW-0472">Membrane</keyword>
<protein>
    <submittedName>
        <fullName evidence="3">Uncharacterized protein</fullName>
    </submittedName>
</protein>
<keyword evidence="2" id="KW-1133">Transmembrane helix</keyword>
<evidence type="ECO:0000256" key="2">
    <source>
        <dbReference type="SAM" id="Phobius"/>
    </source>
</evidence>
<evidence type="ECO:0000313" key="3">
    <source>
        <dbReference type="EMBL" id="EGU86125.1"/>
    </source>
</evidence>
<sequence length="482" mass="53869">VFERERRLQQGSSAGQTALGRDTGSDISARIPTSTFTELRPWLERTGWEQTHKSFDRDLLRNLTIMPSPLSLCRDLVLRGARSGTTHTVLDEDLISSEDDERKIAAILVAVDRVMDRCEQTARTTSRSLLCWLRSRWYSALIAYLPIFVGALLVSGSRDHSSTRLQPYGITVFGIKNSEKSMTEDYDDMDSVSESGESRNGDEDYGRDDDDDEEEEEEEEEEEGEGEQDGANITANSSEENPDLAEMLERLFGLMMAFSTEEVMDGRPASTLLVYFSGILGFTADSTRFLPGRSYTSNLAALIYTQRLLFLEYALPARAYLFLGITQRPRKGQVARLQEVRQKYTVLGSQSPFEELFSLLAFGKAIAGSETPSFLLRWSDDGQSVSHGDALTISMDCFRQLPQVLLGEAGRLCAELMYDWQPSLDLTSIKDDLTNTTHGFSFVTHPRNGLGEAYLKLSFKACTSLSNPALPSNQTNQIRGHI</sequence>
<keyword evidence="2" id="KW-0812">Transmembrane</keyword>
<feature type="region of interest" description="Disordered" evidence="1">
    <location>
        <begin position="183"/>
        <end position="240"/>
    </location>
</feature>